<dbReference type="AlphaFoldDB" id="A0A103E5C6"/>
<comment type="caution">
    <text evidence="1">The sequence shown here is derived from an EMBL/GenBank/DDBJ whole genome shotgun (WGS) entry which is preliminary data.</text>
</comment>
<dbReference type="Proteomes" id="UP000062788">
    <property type="component" value="Unassembled WGS sequence"/>
</dbReference>
<evidence type="ECO:0000313" key="1">
    <source>
        <dbReference type="EMBL" id="KVE28664.1"/>
    </source>
</evidence>
<proteinExistence type="predicted"/>
<protein>
    <submittedName>
        <fullName evidence="1">Uncharacterized protein</fullName>
    </submittedName>
</protein>
<organism evidence="1 2">
    <name type="scientific">Burkholderia singularis</name>
    <dbReference type="NCBI Taxonomy" id="1503053"/>
    <lineage>
        <taxon>Bacteria</taxon>
        <taxon>Pseudomonadati</taxon>
        <taxon>Pseudomonadota</taxon>
        <taxon>Betaproteobacteria</taxon>
        <taxon>Burkholderiales</taxon>
        <taxon>Burkholderiaceae</taxon>
        <taxon>Burkholderia</taxon>
        <taxon>pseudomallei group</taxon>
    </lineage>
</organism>
<reference evidence="1 2" key="1">
    <citation type="submission" date="2015-11" db="EMBL/GenBank/DDBJ databases">
        <title>Expanding the genomic diversity of Burkholderia species for the development of highly accurate diagnostics.</title>
        <authorList>
            <person name="Sahl J."/>
            <person name="Keim P."/>
            <person name="Wagner D."/>
        </authorList>
    </citation>
    <scope>NUCLEOTIDE SEQUENCE [LARGE SCALE GENOMIC DNA]</scope>
    <source>
        <strain evidence="1 2">TSV85</strain>
    </source>
</reference>
<name>A0A103E5C6_9BURK</name>
<sequence>MPPRVTRRRPRAAWFAPGGAFAFGAGAPDRISAARPGLAAAAPTRVRRAFFPTWPPLEPVAAARDATLIPG</sequence>
<evidence type="ECO:0000313" key="2">
    <source>
        <dbReference type="Proteomes" id="UP000062788"/>
    </source>
</evidence>
<keyword evidence="2" id="KW-1185">Reference proteome</keyword>
<gene>
    <name evidence="1" type="ORF">WS67_08060</name>
</gene>
<dbReference type="EMBL" id="LOWA01000018">
    <property type="protein sequence ID" value="KVE28664.1"/>
    <property type="molecule type" value="Genomic_DNA"/>
</dbReference>
<accession>A0A103E5C6</accession>